<feature type="binding site" evidence="6">
    <location>
        <position position="201"/>
    </location>
    <ligand>
        <name>a divalent metal cation</name>
        <dbReference type="ChEBI" id="CHEBI:60240"/>
        <label>2</label>
        <note>catalytic</note>
    </ligand>
</feature>
<keyword evidence="5 6" id="KW-0378">Hydrolase</keyword>
<proteinExistence type="inferred from homology"/>
<dbReference type="OrthoDB" id="9761809at2"/>
<dbReference type="Gene3D" id="3.90.230.10">
    <property type="entry name" value="Creatinase/methionine aminopeptidase superfamily"/>
    <property type="match status" value="1"/>
</dbReference>
<evidence type="ECO:0000256" key="4">
    <source>
        <dbReference type="ARBA" id="ARBA00022723"/>
    </source>
</evidence>
<dbReference type="GO" id="GO:0004239">
    <property type="term" value="F:initiator methionyl aminopeptidase activity"/>
    <property type="evidence" value="ECO:0007669"/>
    <property type="project" value="UniProtKB-UniRule"/>
</dbReference>
<dbReference type="CDD" id="cd01086">
    <property type="entry name" value="MetAP1"/>
    <property type="match status" value="1"/>
</dbReference>
<dbReference type="InterPro" id="IPR000994">
    <property type="entry name" value="Pept_M24"/>
</dbReference>
<keyword evidence="4 6" id="KW-0479">Metal-binding</keyword>
<dbReference type="NCBIfam" id="TIGR00500">
    <property type="entry name" value="met_pdase_I"/>
    <property type="match status" value="1"/>
</dbReference>
<evidence type="ECO:0000256" key="7">
    <source>
        <dbReference type="RuleBase" id="RU003653"/>
    </source>
</evidence>
<dbReference type="InterPro" id="IPR002467">
    <property type="entry name" value="Pept_M24A_MAP1"/>
</dbReference>
<feature type="binding site" evidence="6">
    <location>
        <position position="232"/>
    </location>
    <ligand>
        <name>a divalent metal cation</name>
        <dbReference type="ChEBI" id="CHEBI:60240"/>
        <label>1</label>
    </ligand>
</feature>
<dbReference type="SUPFAM" id="SSF55920">
    <property type="entry name" value="Creatinase/aminopeptidase"/>
    <property type="match status" value="1"/>
</dbReference>
<keyword evidence="2 6" id="KW-0031">Aminopeptidase</keyword>
<dbReference type="Proteomes" id="UP000000238">
    <property type="component" value="Chromosome"/>
</dbReference>
<dbReference type="PANTHER" id="PTHR43330:SF13">
    <property type="entry name" value="METHIONINE AMINOPEPTIDASE 2"/>
    <property type="match status" value="1"/>
</dbReference>
<evidence type="ECO:0000313" key="9">
    <source>
        <dbReference type="EMBL" id="ABC30250.1"/>
    </source>
</evidence>
<keyword evidence="10" id="KW-1185">Reference proteome</keyword>
<evidence type="ECO:0000256" key="6">
    <source>
        <dbReference type="HAMAP-Rule" id="MF_01974"/>
    </source>
</evidence>
<name>Q2SGH4_HAHCH</name>
<gene>
    <name evidence="9" type="primary">map1</name>
    <name evidence="6" type="synonym">map</name>
    <name evidence="9" type="ordered locus">HCH_03504</name>
</gene>
<evidence type="ECO:0000256" key="2">
    <source>
        <dbReference type="ARBA" id="ARBA00022438"/>
    </source>
</evidence>
<dbReference type="PANTHER" id="PTHR43330">
    <property type="entry name" value="METHIONINE AMINOPEPTIDASE"/>
    <property type="match status" value="1"/>
</dbReference>
<feature type="binding site" evidence="6">
    <location>
        <position position="104"/>
    </location>
    <ligand>
        <name>a divalent metal cation</name>
        <dbReference type="ChEBI" id="CHEBI:60240"/>
        <label>1</label>
    </ligand>
</feature>
<feature type="binding site" evidence="6">
    <location>
        <position position="93"/>
    </location>
    <ligand>
        <name>a divalent metal cation</name>
        <dbReference type="ChEBI" id="CHEBI:60240"/>
        <label>1</label>
    </ligand>
</feature>
<comment type="similarity">
    <text evidence="6">Belongs to the peptidase M24A family. Methionine aminopeptidase type 1 subfamily.</text>
</comment>
<feature type="binding site" evidence="6">
    <location>
        <position position="174"/>
    </location>
    <ligand>
        <name>substrate</name>
    </ligand>
</feature>
<protein>
    <recommendedName>
        <fullName evidence="6 7">Methionine aminopeptidase</fullName>
        <shortName evidence="6">MAP</shortName>
        <shortName evidence="6">MetAP</shortName>
        <ecNumber evidence="6 7">3.4.11.18</ecNumber>
    </recommendedName>
    <alternativeName>
        <fullName evidence="6">Peptidase M</fullName>
    </alternativeName>
</protein>
<feature type="binding site" evidence="6">
    <location>
        <position position="232"/>
    </location>
    <ligand>
        <name>a divalent metal cation</name>
        <dbReference type="ChEBI" id="CHEBI:60240"/>
        <label>2</label>
        <note>catalytic</note>
    </ligand>
</feature>
<comment type="subunit">
    <text evidence="6">Monomer.</text>
</comment>
<dbReference type="AlphaFoldDB" id="Q2SGH4"/>
<sequence length="251" mass="27276">MTIETEQDLLHLKHIGGIVATILQEMITRTEPGMTTGELDQIGKGLFEKYEAESAPLVSYNFPGYTCISVNEEAAHGIPGGRVIRPGDIVNIDVSGEKNGYFADTGGTFIVPPSTPQKDRLLHATKLALRNAAAKARAGENLNVIGKEIQKVAKDKGFKIIRNLCSHGVGRSLHEEPKEILGYYDPREERRLHKGLVITIEPFLSTKSKHVTEASDGWTLVGAAGNLSAQFEHTMVITNGQPILVTVPQTA</sequence>
<dbReference type="HOGENOM" id="CLU_015857_0_2_6"/>
<evidence type="ECO:0000256" key="5">
    <source>
        <dbReference type="ARBA" id="ARBA00022801"/>
    </source>
</evidence>
<feature type="binding site" evidence="6">
    <location>
        <position position="104"/>
    </location>
    <ligand>
        <name>a divalent metal cation</name>
        <dbReference type="ChEBI" id="CHEBI:60240"/>
        <label>2</label>
        <note>catalytic</note>
    </ligand>
</feature>
<comment type="catalytic activity">
    <reaction evidence="6 7">
        <text>Release of N-terminal amino acids, preferentially methionine, from peptides and arylamides.</text>
        <dbReference type="EC" id="3.4.11.18"/>
    </reaction>
</comment>
<feature type="domain" description="Peptidase M24" evidence="8">
    <location>
        <begin position="12"/>
        <end position="239"/>
    </location>
</feature>
<feature type="binding site" evidence="6">
    <location>
        <position position="76"/>
    </location>
    <ligand>
        <name>substrate</name>
    </ligand>
</feature>
<evidence type="ECO:0000256" key="3">
    <source>
        <dbReference type="ARBA" id="ARBA00022670"/>
    </source>
</evidence>
<feature type="binding site" evidence="6">
    <location>
        <position position="167"/>
    </location>
    <ligand>
        <name>a divalent metal cation</name>
        <dbReference type="ChEBI" id="CHEBI:60240"/>
        <label>2</label>
        <note>catalytic</note>
    </ligand>
</feature>
<evidence type="ECO:0000256" key="1">
    <source>
        <dbReference type="ARBA" id="ARBA00002521"/>
    </source>
</evidence>
<evidence type="ECO:0000313" key="10">
    <source>
        <dbReference type="Proteomes" id="UP000000238"/>
    </source>
</evidence>
<evidence type="ECO:0000259" key="8">
    <source>
        <dbReference type="Pfam" id="PF00557"/>
    </source>
</evidence>
<dbReference type="STRING" id="349521.HCH_03504"/>
<dbReference type="InterPro" id="IPR001714">
    <property type="entry name" value="Pept_M24_MAP"/>
</dbReference>
<dbReference type="InterPro" id="IPR036005">
    <property type="entry name" value="Creatinase/aminopeptidase-like"/>
</dbReference>
<dbReference type="EC" id="3.4.11.18" evidence="6 7"/>
<dbReference type="Pfam" id="PF00557">
    <property type="entry name" value="Peptidase_M24"/>
    <property type="match status" value="1"/>
</dbReference>
<keyword evidence="3 6" id="KW-0645">Protease</keyword>
<dbReference type="KEGG" id="hch:HCH_03504"/>
<dbReference type="PRINTS" id="PR00599">
    <property type="entry name" value="MAPEPTIDASE"/>
</dbReference>
<dbReference type="GO" id="GO:0006508">
    <property type="term" value="P:proteolysis"/>
    <property type="evidence" value="ECO:0007669"/>
    <property type="project" value="UniProtKB-KW"/>
</dbReference>
<dbReference type="eggNOG" id="COG0024">
    <property type="taxonomic scope" value="Bacteria"/>
</dbReference>
<dbReference type="EMBL" id="CP000155">
    <property type="protein sequence ID" value="ABC30250.1"/>
    <property type="molecule type" value="Genomic_DNA"/>
</dbReference>
<dbReference type="GO" id="GO:0070006">
    <property type="term" value="F:metalloaminopeptidase activity"/>
    <property type="evidence" value="ECO:0007669"/>
    <property type="project" value="UniProtKB-UniRule"/>
</dbReference>
<organism evidence="9 10">
    <name type="scientific">Hahella chejuensis (strain KCTC 2396)</name>
    <dbReference type="NCBI Taxonomy" id="349521"/>
    <lineage>
        <taxon>Bacteria</taxon>
        <taxon>Pseudomonadati</taxon>
        <taxon>Pseudomonadota</taxon>
        <taxon>Gammaproteobacteria</taxon>
        <taxon>Oceanospirillales</taxon>
        <taxon>Hahellaceae</taxon>
        <taxon>Hahella</taxon>
    </lineage>
</organism>
<comment type="cofactor">
    <cofactor evidence="6">
        <name>Co(2+)</name>
        <dbReference type="ChEBI" id="CHEBI:48828"/>
    </cofactor>
    <cofactor evidence="6">
        <name>Zn(2+)</name>
        <dbReference type="ChEBI" id="CHEBI:29105"/>
    </cofactor>
    <cofactor evidence="6">
        <name>Mn(2+)</name>
        <dbReference type="ChEBI" id="CHEBI:29035"/>
    </cofactor>
    <cofactor evidence="6">
        <name>Fe(2+)</name>
        <dbReference type="ChEBI" id="CHEBI:29033"/>
    </cofactor>
    <text evidence="6">Binds 2 divalent metal cations per subunit. Has a high-affinity and a low affinity metal-binding site. The true nature of the physiological cofactor is under debate. The enzyme is active with cobalt, zinc, manganese or divalent iron ions. Most likely, methionine aminopeptidases function as mononuclear Fe(2+)-metalloproteases under physiological conditions, and the catalytically relevant metal-binding site has been assigned to the histidine-containing high-affinity site.</text>
</comment>
<dbReference type="RefSeq" id="WP_011397318.1">
    <property type="nucleotide sequence ID" value="NC_007645.1"/>
</dbReference>
<dbReference type="GO" id="GO:0046872">
    <property type="term" value="F:metal ion binding"/>
    <property type="evidence" value="ECO:0007669"/>
    <property type="project" value="UniProtKB-UniRule"/>
</dbReference>
<reference evidence="9 10" key="1">
    <citation type="journal article" date="2005" name="Nucleic Acids Res.">
        <title>Genomic blueprint of Hahella chejuensis, a marine microbe producing an algicidal agent.</title>
        <authorList>
            <person name="Jeong H."/>
            <person name="Yim J.H."/>
            <person name="Lee C."/>
            <person name="Choi S.-H."/>
            <person name="Park Y.K."/>
            <person name="Yoon S.H."/>
            <person name="Hur C.-G."/>
            <person name="Kang H.-Y."/>
            <person name="Kim D."/>
            <person name="Lee H.H."/>
            <person name="Park K.H."/>
            <person name="Park S.-H."/>
            <person name="Park H.-S."/>
            <person name="Lee H.K."/>
            <person name="Oh T.K."/>
            <person name="Kim J.F."/>
        </authorList>
    </citation>
    <scope>NUCLEOTIDE SEQUENCE [LARGE SCALE GENOMIC DNA]</scope>
    <source>
        <strain evidence="9 10">KCTC 2396</strain>
    </source>
</reference>
<accession>Q2SGH4</accession>
<comment type="function">
    <text evidence="1 6">Removes the N-terminal methionine from nascent proteins. The N-terminal methionine is often cleaved when the second residue in the primary sequence is small and uncharged (Met-Ala-, Cys, Gly, Pro, Ser, Thr, or Val). Requires deformylation of the N(alpha)-formylated initiator methionine before it can be hydrolyzed.</text>
</comment>
<dbReference type="HAMAP" id="MF_01974">
    <property type="entry name" value="MetAP_1"/>
    <property type="match status" value="1"/>
</dbReference>